<dbReference type="RefSeq" id="WP_244678044.1">
    <property type="nucleotide sequence ID" value="NZ_CP095046.1"/>
</dbReference>
<sequence length="119" mass="12760">MRLDALNTRQNNGVMAVVGADGSQLLVRGLYERDGSFRDEGVSLIARAASTKGKPDRPQPLTISNYYTAGAATTFFMAADQKTLLLSLERGDSFGGNDLYVSRPKADGTWGSPRAWAGC</sequence>
<protein>
    <submittedName>
        <fullName evidence="1">Uncharacterized protein</fullName>
    </submittedName>
</protein>
<evidence type="ECO:0000313" key="2">
    <source>
        <dbReference type="Proteomes" id="UP000831796"/>
    </source>
</evidence>
<name>A0A8T9QB27_9BACT</name>
<reference evidence="1" key="1">
    <citation type="submission" date="2022-04" db="EMBL/GenBank/DDBJ databases">
        <title>Hymenobacter sp. isolated from the air.</title>
        <authorList>
            <person name="Won M."/>
            <person name="Lee C.-M."/>
            <person name="Woen H.-Y."/>
            <person name="Kwon S.-W."/>
        </authorList>
    </citation>
    <scope>NUCLEOTIDE SEQUENCE</scope>
    <source>
        <strain evidence="1">5116S-3</strain>
    </source>
</reference>
<keyword evidence="2" id="KW-1185">Reference proteome</keyword>
<evidence type="ECO:0000313" key="1">
    <source>
        <dbReference type="EMBL" id="UOQ74707.1"/>
    </source>
</evidence>
<dbReference type="Proteomes" id="UP000831796">
    <property type="component" value="Chromosome"/>
</dbReference>
<organism evidence="1 2">
    <name type="scientific">Hymenobacter cellulosilyticus</name>
    <dbReference type="NCBI Taxonomy" id="2932248"/>
    <lineage>
        <taxon>Bacteria</taxon>
        <taxon>Pseudomonadati</taxon>
        <taxon>Bacteroidota</taxon>
        <taxon>Cytophagia</taxon>
        <taxon>Cytophagales</taxon>
        <taxon>Hymenobacteraceae</taxon>
        <taxon>Hymenobacter</taxon>
    </lineage>
</organism>
<dbReference type="EMBL" id="CP095046">
    <property type="protein sequence ID" value="UOQ74707.1"/>
    <property type="molecule type" value="Genomic_DNA"/>
</dbReference>
<dbReference type="KEGG" id="hcu:MUN79_13020"/>
<proteinExistence type="predicted"/>
<accession>A0A8T9QB27</accession>
<dbReference type="AlphaFoldDB" id="A0A8T9QB27"/>
<gene>
    <name evidence="1" type="ORF">MUN79_13020</name>
</gene>